<keyword evidence="2" id="KW-0732">Signal</keyword>
<gene>
    <name evidence="3" type="ORF">E2A64_05980</name>
</gene>
<protein>
    <submittedName>
        <fullName evidence="3">Uncharacterized protein</fullName>
    </submittedName>
</protein>
<evidence type="ECO:0000256" key="2">
    <source>
        <dbReference type="SAM" id="SignalP"/>
    </source>
</evidence>
<evidence type="ECO:0000313" key="3">
    <source>
        <dbReference type="EMBL" id="TDH38645.1"/>
    </source>
</evidence>
<feature type="region of interest" description="Disordered" evidence="1">
    <location>
        <begin position="25"/>
        <end position="52"/>
    </location>
</feature>
<evidence type="ECO:0000256" key="1">
    <source>
        <dbReference type="SAM" id="MobiDB-lite"/>
    </source>
</evidence>
<dbReference type="EMBL" id="SMSI01000001">
    <property type="protein sequence ID" value="TDH38645.1"/>
    <property type="molecule type" value="Genomic_DNA"/>
</dbReference>
<feature type="signal peptide" evidence="2">
    <location>
        <begin position="1"/>
        <end position="24"/>
    </location>
</feature>
<dbReference type="AlphaFoldDB" id="A0A4V3A7F6"/>
<dbReference type="RefSeq" id="WP_133283479.1">
    <property type="nucleotide sequence ID" value="NZ_SMSI01000001.1"/>
</dbReference>
<reference evidence="3 4" key="1">
    <citation type="journal article" date="2013" name="Int. J. Syst. Evol. Microbiol.">
        <title>Hoeflea suaedae sp. nov., an endophytic bacterium isolated from the root of the halophyte Suaeda maritima.</title>
        <authorList>
            <person name="Chung E.J."/>
            <person name="Park J.A."/>
            <person name="Pramanik P."/>
            <person name="Bibi F."/>
            <person name="Jeon C.O."/>
            <person name="Chung Y.R."/>
        </authorList>
    </citation>
    <scope>NUCLEOTIDE SEQUENCE [LARGE SCALE GENOMIC DNA]</scope>
    <source>
        <strain evidence="3 4">YC6898</strain>
    </source>
</reference>
<feature type="compositionally biased region" description="Gly residues" evidence="1">
    <location>
        <begin position="28"/>
        <end position="47"/>
    </location>
</feature>
<keyword evidence="4" id="KW-1185">Reference proteome</keyword>
<dbReference type="Proteomes" id="UP000295131">
    <property type="component" value="Unassembled WGS sequence"/>
</dbReference>
<comment type="caution">
    <text evidence="3">The sequence shown here is derived from an EMBL/GenBank/DDBJ whole genome shotgun (WGS) entry which is preliminary data.</text>
</comment>
<name>A0A4V3A7F6_9HYPH</name>
<accession>A0A4V3A7F6</accession>
<proteinExistence type="predicted"/>
<feature type="chain" id="PRO_5020442197" evidence="2">
    <location>
        <begin position="25"/>
        <end position="116"/>
    </location>
</feature>
<sequence length="116" mass="11652">MKNAIATTLLVAAALAGSISLAAAQQAGGPGGNGGGNGGRGGHGGGASTSSALDARSAARPCVTHNCTPERKQVITKVEGECSCTYTQYTDASGDYYKKVCIRIDGVSARQLRCAF</sequence>
<evidence type="ECO:0000313" key="4">
    <source>
        <dbReference type="Proteomes" id="UP000295131"/>
    </source>
</evidence>
<organism evidence="3 4">
    <name type="scientific">Pseudohoeflea suaedae</name>
    <dbReference type="NCBI Taxonomy" id="877384"/>
    <lineage>
        <taxon>Bacteria</taxon>
        <taxon>Pseudomonadati</taxon>
        <taxon>Pseudomonadota</taxon>
        <taxon>Alphaproteobacteria</taxon>
        <taxon>Hyphomicrobiales</taxon>
        <taxon>Rhizobiaceae</taxon>
        <taxon>Pseudohoeflea</taxon>
    </lineage>
</organism>